<comment type="similarity">
    <text evidence="5">Belongs to the GRAS family.</text>
</comment>
<feature type="short sequence motif" description="VHIID" evidence="5">
    <location>
        <begin position="457"/>
        <end position="461"/>
    </location>
</feature>
<evidence type="ECO:0000256" key="1">
    <source>
        <dbReference type="ARBA" id="ARBA00004123"/>
    </source>
</evidence>
<evidence type="ECO:0000256" key="4">
    <source>
        <dbReference type="ARBA" id="ARBA00023242"/>
    </source>
</evidence>
<proteinExistence type="inferred from homology"/>
<evidence type="ECO:0000256" key="2">
    <source>
        <dbReference type="ARBA" id="ARBA00023015"/>
    </source>
</evidence>
<evidence type="ECO:0000256" key="3">
    <source>
        <dbReference type="ARBA" id="ARBA00023163"/>
    </source>
</evidence>
<evidence type="ECO:0000313" key="7">
    <source>
        <dbReference type="EMBL" id="KAH7542432.1"/>
    </source>
</evidence>
<feature type="region of interest" description="VHIID" evidence="5">
    <location>
        <begin position="426"/>
        <end position="491"/>
    </location>
</feature>
<dbReference type="PANTHER" id="PTHR31636">
    <property type="entry name" value="OSJNBA0084A10.13 PROTEIN-RELATED"/>
    <property type="match status" value="1"/>
</dbReference>
<comment type="subcellular location">
    <subcellularLocation>
        <location evidence="1">Nucleus</location>
    </subcellularLocation>
</comment>
<evidence type="ECO:0008006" key="9">
    <source>
        <dbReference type="Google" id="ProtNLM"/>
    </source>
</evidence>
<evidence type="ECO:0000256" key="5">
    <source>
        <dbReference type="PROSITE-ProRule" id="PRU01191"/>
    </source>
</evidence>
<protein>
    <recommendedName>
        <fullName evidence="9">Scarecrow-like protein 14</fullName>
    </recommendedName>
</protein>
<evidence type="ECO:0000313" key="8">
    <source>
        <dbReference type="Proteomes" id="UP000813462"/>
    </source>
</evidence>
<dbReference type="AlphaFoldDB" id="A0A978VUD7"/>
<gene>
    <name evidence="7" type="ORF">FEM48_Zijuj02G0073000</name>
</gene>
<dbReference type="OrthoDB" id="47276at2759"/>
<accession>A0A978VUD7</accession>
<dbReference type="EMBL" id="JAEACU010000002">
    <property type="protein sequence ID" value="KAH7542432.1"/>
    <property type="molecule type" value="Genomic_DNA"/>
</dbReference>
<dbReference type="InterPro" id="IPR005202">
    <property type="entry name" value="TF_GRAS"/>
</dbReference>
<organism evidence="7 8">
    <name type="scientific">Ziziphus jujuba var. spinosa</name>
    <dbReference type="NCBI Taxonomy" id="714518"/>
    <lineage>
        <taxon>Eukaryota</taxon>
        <taxon>Viridiplantae</taxon>
        <taxon>Streptophyta</taxon>
        <taxon>Embryophyta</taxon>
        <taxon>Tracheophyta</taxon>
        <taxon>Spermatophyta</taxon>
        <taxon>Magnoliopsida</taxon>
        <taxon>eudicotyledons</taxon>
        <taxon>Gunneridae</taxon>
        <taxon>Pentapetalae</taxon>
        <taxon>rosids</taxon>
        <taxon>fabids</taxon>
        <taxon>Rosales</taxon>
        <taxon>Rhamnaceae</taxon>
        <taxon>Paliureae</taxon>
        <taxon>Ziziphus</taxon>
    </lineage>
</organism>
<feature type="region of interest" description="Disordered" evidence="6">
    <location>
        <begin position="251"/>
        <end position="276"/>
    </location>
</feature>
<feature type="region of interest" description="Leucine repeat II (LRII)" evidence="5">
    <location>
        <begin position="507"/>
        <end position="539"/>
    </location>
</feature>
<keyword evidence="2" id="KW-0805">Transcription regulation</keyword>
<dbReference type="GO" id="GO:0005634">
    <property type="term" value="C:nucleus"/>
    <property type="evidence" value="ECO:0007669"/>
    <property type="project" value="UniProtKB-SubCell"/>
</dbReference>
<evidence type="ECO:0000256" key="6">
    <source>
        <dbReference type="SAM" id="MobiDB-lite"/>
    </source>
</evidence>
<feature type="region of interest" description="Disordered" evidence="6">
    <location>
        <begin position="17"/>
        <end position="70"/>
    </location>
</feature>
<feature type="region of interest" description="SAW" evidence="5">
    <location>
        <begin position="645"/>
        <end position="720"/>
    </location>
</feature>
<dbReference type="Pfam" id="PF03514">
    <property type="entry name" value="GRAS"/>
    <property type="match status" value="1"/>
</dbReference>
<keyword evidence="4" id="KW-0539">Nucleus</keyword>
<dbReference type="Proteomes" id="UP000813462">
    <property type="component" value="Unassembled WGS sequence"/>
</dbReference>
<dbReference type="PROSITE" id="PS50985">
    <property type="entry name" value="GRAS"/>
    <property type="match status" value="1"/>
</dbReference>
<sequence length="722" mass="81107">MNGFKFNHVPVSDYSICSSSDSESVPSRPSNVPTNLLPERESTSTSTSTSTSISTTTSSSSISEADSMDVGDSSNAMLKFINEMLMEEELDGKLEDSLALQVAEKSFYDVLGQKYPPSPIQAPFSGSFKNVDKLVDRIPLRFGISEKDYYQSGYSSKDSIAANTSGVHDQDGYDYSEVQTSPSEPQVCTRSVPYSFCDLQSFGNFRGGTGKSSSVIILSTKFGTIDMERNPLSMTAGHGENVVDMPEERNNLPTGSRAKRNHQLDHGGGNLEGRDNKHSAVYADDFSDLQEMFDKVLLNHGDDDESNALRGFSHVEGHRKLQHIEQAKESGKKTRSKKVQNKEEEMVDLWTFLTQCAQAAASYDQITATKLLKQIREHSSVEGDATQRVAHYFASGLEARLEGIRTPSFTPHVRNHVSPADILEAYHLFLTACPFKRMSNFFANRTILKLAQEATRIHIIDFGILFGFQWPCLIQHLSKRPGGPPKLRITGIELPQPGFRPAATVEGAVHRLKNYCKRFNVPVEFKIIAQKWEIIRVEDLNIDRDEFTAVNCLSRLKHIPDETVMPNNPRDTVLKLIRSMNPDVFITGVINGTFNSPFFVTRFKEALFHYFTLFDMLDASVPRENKARINFERAIYGKEIMNVIGCEGAERIVRPETYKQWQARITNAGFKQMTPDQDIVEKIKSMVKLGYHKNFVVAEQGQWLLQGWKGRICLALTSWKPA</sequence>
<feature type="compositionally biased region" description="Low complexity" evidence="6">
    <location>
        <begin position="17"/>
        <end position="30"/>
    </location>
</feature>
<reference evidence="7" key="1">
    <citation type="journal article" date="2021" name="Front. Plant Sci.">
        <title>Chromosome-Scale Genome Assembly for Chinese Sour Jujube and Insights Into Its Genome Evolution and Domestication Signature.</title>
        <authorList>
            <person name="Shen L.-Y."/>
            <person name="Luo H."/>
            <person name="Wang X.-L."/>
            <person name="Wang X.-M."/>
            <person name="Qiu X.-J."/>
            <person name="Liu H."/>
            <person name="Zhou S.-S."/>
            <person name="Jia K.-H."/>
            <person name="Nie S."/>
            <person name="Bao Y.-T."/>
            <person name="Zhang R.-G."/>
            <person name="Yun Q.-Z."/>
            <person name="Chai Y.-H."/>
            <person name="Lu J.-Y."/>
            <person name="Li Y."/>
            <person name="Zhao S.-W."/>
            <person name="Mao J.-F."/>
            <person name="Jia S.-G."/>
            <person name="Mao Y.-M."/>
        </authorList>
    </citation>
    <scope>NUCLEOTIDE SEQUENCE</scope>
    <source>
        <strain evidence="7">AT0</strain>
        <tissue evidence="7">Leaf</tissue>
    </source>
</reference>
<comment type="caution">
    <text evidence="7">The sequence shown here is derived from an EMBL/GenBank/DDBJ whole genome shotgun (WGS) entry which is preliminary data.</text>
</comment>
<keyword evidence="3" id="KW-0804">Transcription</keyword>
<comment type="caution">
    <text evidence="5">Lacks conserved residue(s) required for the propagation of feature annotation.</text>
</comment>
<name>A0A978VUD7_ZIZJJ</name>
<feature type="region of interest" description="Leucine repeat I (LRI)" evidence="5">
    <location>
        <begin position="347"/>
        <end position="407"/>
    </location>
</feature>
<feature type="compositionally biased region" description="Low complexity" evidence="6">
    <location>
        <begin position="43"/>
        <end position="63"/>
    </location>
</feature>